<reference evidence="1" key="1">
    <citation type="journal article" date="2015" name="Nature">
        <title>Complex archaea that bridge the gap between prokaryotes and eukaryotes.</title>
        <authorList>
            <person name="Spang A."/>
            <person name="Saw J.H."/>
            <person name="Jorgensen S.L."/>
            <person name="Zaremba-Niedzwiedzka K."/>
            <person name="Martijn J."/>
            <person name="Lind A.E."/>
            <person name="van Eijk R."/>
            <person name="Schleper C."/>
            <person name="Guy L."/>
            <person name="Ettema T.J."/>
        </authorList>
    </citation>
    <scope>NUCLEOTIDE SEQUENCE</scope>
</reference>
<accession>A0A0F9G936</accession>
<gene>
    <name evidence="1" type="ORF">LCGC14_1856760</name>
</gene>
<proteinExistence type="predicted"/>
<sequence>MNEKALEAAAETLRGALGWYDSRLERARACIEAYHAALPDDGLVKVLREEATIADDQLRGGMAVLLGKAADALEAARAAAPETSDDR</sequence>
<evidence type="ECO:0000313" key="1">
    <source>
        <dbReference type="EMBL" id="KKL95223.1"/>
    </source>
</evidence>
<comment type="caution">
    <text evidence="1">The sequence shown here is derived from an EMBL/GenBank/DDBJ whole genome shotgun (WGS) entry which is preliminary data.</text>
</comment>
<organism evidence="1">
    <name type="scientific">marine sediment metagenome</name>
    <dbReference type="NCBI Taxonomy" id="412755"/>
    <lineage>
        <taxon>unclassified sequences</taxon>
        <taxon>metagenomes</taxon>
        <taxon>ecological metagenomes</taxon>
    </lineage>
</organism>
<name>A0A0F9G936_9ZZZZ</name>
<dbReference type="AlphaFoldDB" id="A0A0F9G936"/>
<dbReference type="EMBL" id="LAZR01018730">
    <property type="protein sequence ID" value="KKL95223.1"/>
    <property type="molecule type" value="Genomic_DNA"/>
</dbReference>
<protein>
    <submittedName>
        <fullName evidence="1">Uncharacterized protein</fullName>
    </submittedName>
</protein>